<evidence type="ECO:0000256" key="1">
    <source>
        <dbReference type="SAM" id="Phobius"/>
    </source>
</evidence>
<proteinExistence type="predicted"/>
<protein>
    <recommendedName>
        <fullName evidence="5">Copper transporter</fullName>
    </recommendedName>
</protein>
<evidence type="ECO:0000313" key="3">
    <source>
        <dbReference type="EMBL" id="CAK9057962.1"/>
    </source>
</evidence>
<sequence length="149" mass="17422">MAWSEARRKLWQWSHDHNATEINDKMAMIGDWRPDGGEVLQTSWDWNPTSLEVEDWHLGWNEPFGHGLNFMKKFVNGTNYELIFDIAATYVLVTMEWIASLFLFEFIDYTIMKMVFVLLAAMAGALVIQSKMRKEPKNMKGHLGSWAYQ</sequence>
<comment type="caution">
    <text evidence="2">The sequence shown here is derived from an EMBL/GenBank/DDBJ whole genome shotgun (WGS) entry which is preliminary data.</text>
</comment>
<dbReference type="EMBL" id="CAXAMN010021322">
    <property type="protein sequence ID" value="CAK9057953.1"/>
    <property type="molecule type" value="Genomic_DNA"/>
</dbReference>
<feature type="transmembrane region" description="Helical" evidence="1">
    <location>
        <begin position="110"/>
        <end position="128"/>
    </location>
</feature>
<accession>A0ABP0N3E2</accession>
<keyword evidence="1" id="KW-0472">Membrane</keyword>
<name>A0ABP0N3E2_9DINO</name>
<dbReference type="Proteomes" id="UP001642484">
    <property type="component" value="Unassembled WGS sequence"/>
</dbReference>
<evidence type="ECO:0008006" key="5">
    <source>
        <dbReference type="Google" id="ProtNLM"/>
    </source>
</evidence>
<feature type="non-terminal residue" evidence="2">
    <location>
        <position position="149"/>
    </location>
</feature>
<reference evidence="2 4" key="1">
    <citation type="submission" date="2024-02" db="EMBL/GenBank/DDBJ databases">
        <authorList>
            <person name="Chen Y."/>
            <person name="Shah S."/>
            <person name="Dougan E. K."/>
            <person name="Thang M."/>
            <person name="Chan C."/>
        </authorList>
    </citation>
    <scope>NUCLEOTIDE SEQUENCE [LARGE SCALE GENOMIC DNA]</scope>
</reference>
<dbReference type="EMBL" id="CAXAMN010021324">
    <property type="protein sequence ID" value="CAK9057962.1"/>
    <property type="molecule type" value="Genomic_DNA"/>
</dbReference>
<gene>
    <name evidence="2" type="ORF">CCMP2556_LOCUS28559</name>
    <name evidence="3" type="ORF">CCMP2556_LOCUS28565</name>
</gene>
<evidence type="ECO:0000313" key="4">
    <source>
        <dbReference type="Proteomes" id="UP001642484"/>
    </source>
</evidence>
<keyword evidence="4" id="KW-1185">Reference proteome</keyword>
<keyword evidence="1" id="KW-0812">Transmembrane</keyword>
<organism evidence="2 4">
    <name type="scientific">Durusdinium trenchii</name>
    <dbReference type="NCBI Taxonomy" id="1381693"/>
    <lineage>
        <taxon>Eukaryota</taxon>
        <taxon>Sar</taxon>
        <taxon>Alveolata</taxon>
        <taxon>Dinophyceae</taxon>
        <taxon>Suessiales</taxon>
        <taxon>Symbiodiniaceae</taxon>
        <taxon>Durusdinium</taxon>
    </lineage>
</organism>
<feature type="transmembrane region" description="Helical" evidence="1">
    <location>
        <begin position="82"/>
        <end position="104"/>
    </location>
</feature>
<evidence type="ECO:0000313" key="2">
    <source>
        <dbReference type="EMBL" id="CAK9057953.1"/>
    </source>
</evidence>
<keyword evidence="1" id="KW-1133">Transmembrane helix</keyword>